<sequence length="190" mass="21047">MNMQEHHAGLYTCEATNSFGSSNHSAVIRIKTRPRWIAEPQDRAVFVGSPVLLECNAQSYPQPLITWMANTAQSGSSVHDKFIPVHMDGMRISQSPNGSLVIYKVQRSDAGWYRCQADNSVGEPLQKIVQLLVNAPAKVDTDSTTKNVHIGSTMMITCEASGDSPLTLEWLRHHSKLISNKRLSVSSSRR</sequence>
<dbReference type="InterPro" id="IPR036179">
    <property type="entry name" value="Ig-like_dom_sf"/>
</dbReference>
<dbReference type="FunFam" id="2.60.40.10:FF:000104">
    <property type="entry name" value="Down syndrome cell adhesion molecule b"/>
    <property type="match status" value="1"/>
</dbReference>
<accession>A0AAV2SE30</accession>
<evidence type="ECO:0000256" key="1">
    <source>
        <dbReference type="ARBA" id="ARBA00022729"/>
    </source>
</evidence>
<dbReference type="PANTHER" id="PTHR45080:SF8">
    <property type="entry name" value="IG-LIKE DOMAIN-CONTAINING PROTEIN"/>
    <property type="match status" value="1"/>
</dbReference>
<feature type="domain" description="Ig-like" evidence="4">
    <location>
        <begin position="34"/>
        <end position="130"/>
    </location>
</feature>
<dbReference type="Gene3D" id="2.60.40.10">
    <property type="entry name" value="Immunoglobulins"/>
    <property type="match status" value="3"/>
</dbReference>
<dbReference type="EMBL" id="CAXKWB010066686">
    <property type="protein sequence ID" value="CAL4190382.1"/>
    <property type="molecule type" value="Genomic_DNA"/>
</dbReference>
<dbReference type="SUPFAM" id="SSF48726">
    <property type="entry name" value="Immunoglobulin"/>
    <property type="match status" value="3"/>
</dbReference>
<dbReference type="Pfam" id="PF13927">
    <property type="entry name" value="Ig_3"/>
    <property type="match status" value="1"/>
</dbReference>
<dbReference type="AlphaFoldDB" id="A0AAV2SE30"/>
<comment type="caution">
    <text evidence="5">The sequence shown here is derived from an EMBL/GenBank/DDBJ whole genome shotgun (WGS) entry which is preliminary data.</text>
</comment>
<dbReference type="InterPro" id="IPR003598">
    <property type="entry name" value="Ig_sub2"/>
</dbReference>
<dbReference type="Proteomes" id="UP001497623">
    <property type="component" value="Unassembled WGS sequence"/>
</dbReference>
<gene>
    <name evidence="5" type="ORF">MNOR_LOCUS36456</name>
</gene>
<keyword evidence="3" id="KW-0393">Immunoglobulin domain</keyword>
<dbReference type="GO" id="GO:0007156">
    <property type="term" value="P:homophilic cell adhesion via plasma membrane adhesion molecules"/>
    <property type="evidence" value="ECO:0007669"/>
    <property type="project" value="TreeGrafter"/>
</dbReference>
<dbReference type="SMART" id="SM00409">
    <property type="entry name" value="IG"/>
    <property type="match status" value="1"/>
</dbReference>
<reference evidence="5 6" key="1">
    <citation type="submission" date="2024-05" db="EMBL/GenBank/DDBJ databases">
        <authorList>
            <person name="Wallberg A."/>
        </authorList>
    </citation>
    <scope>NUCLEOTIDE SEQUENCE [LARGE SCALE GENOMIC DNA]</scope>
</reference>
<dbReference type="GO" id="GO:0043025">
    <property type="term" value="C:neuronal cell body"/>
    <property type="evidence" value="ECO:0007669"/>
    <property type="project" value="TreeGrafter"/>
</dbReference>
<dbReference type="PANTHER" id="PTHR45080">
    <property type="entry name" value="CONTACTIN 5"/>
    <property type="match status" value="1"/>
</dbReference>
<evidence type="ECO:0000313" key="6">
    <source>
        <dbReference type="Proteomes" id="UP001497623"/>
    </source>
</evidence>
<dbReference type="InterPro" id="IPR007110">
    <property type="entry name" value="Ig-like_dom"/>
</dbReference>
<keyword evidence="6" id="KW-1185">Reference proteome</keyword>
<dbReference type="InterPro" id="IPR003599">
    <property type="entry name" value="Ig_sub"/>
</dbReference>
<evidence type="ECO:0000256" key="3">
    <source>
        <dbReference type="ARBA" id="ARBA00023319"/>
    </source>
</evidence>
<dbReference type="InterPro" id="IPR050958">
    <property type="entry name" value="Cell_Adh-Cytoskel_Orgn"/>
</dbReference>
<organism evidence="5 6">
    <name type="scientific">Meganyctiphanes norvegica</name>
    <name type="common">Northern krill</name>
    <name type="synonym">Thysanopoda norvegica</name>
    <dbReference type="NCBI Taxonomy" id="48144"/>
    <lineage>
        <taxon>Eukaryota</taxon>
        <taxon>Metazoa</taxon>
        <taxon>Ecdysozoa</taxon>
        <taxon>Arthropoda</taxon>
        <taxon>Crustacea</taxon>
        <taxon>Multicrustacea</taxon>
        <taxon>Malacostraca</taxon>
        <taxon>Eumalacostraca</taxon>
        <taxon>Eucarida</taxon>
        <taxon>Euphausiacea</taxon>
        <taxon>Euphausiidae</taxon>
        <taxon>Meganyctiphanes</taxon>
    </lineage>
</organism>
<dbReference type="GO" id="GO:0050808">
    <property type="term" value="P:synapse organization"/>
    <property type="evidence" value="ECO:0007669"/>
    <property type="project" value="TreeGrafter"/>
</dbReference>
<dbReference type="PROSITE" id="PS50835">
    <property type="entry name" value="IG_LIKE"/>
    <property type="match status" value="2"/>
</dbReference>
<dbReference type="GO" id="GO:0008046">
    <property type="term" value="F:axon guidance receptor activity"/>
    <property type="evidence" value="ECO:0007669"/>
    <property type="project" value="TreeGrafter"/>
</dbReference>
<dbReference type="SMART" id="SM00408">
    <property type="entry name" value="IGc2"/>
    <property type="match status" value="1"/>
</dbReference>
<feature type="non-terminal residue" evidence="5">
    <location>
        <position position="190"/>
    </location>
</feature>
<dbReference type="InterPro" id="IPR013783">
    <property type="entry name" value="Ig-like_fold"/>
</dbReference>
<evidence type="ECO:0000256" key="2">
    <source>
        <dbReference type="ARBA" id="ARBA00023157"/>
    </source>
</evidence>
<feature type="domain" description="Ig-like" evidence="4">
    <location>
        <begin position="136"/>
        <end position="190"/>
    </location>
</feature>
<name>A0AAV2SE30_MEGNR</name>
<dbReference type="GO" id="GO:0005886">
    <property type="term" value="C:plasma membrane"/>
    <property type="evidence" value="ECO:0007669"/>
    <property type="project" value="TreeGrafter"/>
</dbReference>
<proteinExistence type="predicted"/>
<protein>
    <recommendedName>
        <fullName evidence="4">Ig-like domain-containing protein</fullName>
    </recommendedName>
</protein>
<evidence type="ECO:0000313" key="5">
    <source>
        <dbReference type="EMBL" id="CAL4190382.1"/>
    </source>
</evidence>
<keyword evidence="2" id="KW-1015">Disulfide bond</keyword>
<keyword evidence="1" id="KW-0732">Signal</keyword>
<dbReference type="GO" id="GO:0030424">
    <property type="term" value="C:axon"/>
    <property type="evidence" value="ECO:0007669"/>
    <property type="project" value="TreeGrafter"/>
</dbReference>
<evidence type="ECO:0000259" key="4">
    <source>
        <dbReference type="PROSITE" id="PS50835"/>
    </source>
</evidence>